<dbReference type="Proteomes" id="UP000176498">
    <property type="component" value="Unassembled WGS sequence"/>
</dbReference>
<dbReference type="EMBL" id="MHHZ01000007">
    <property type="protein sequence ID" value="OGY42180.1"/>
    <property type="molecule type" value="Genomic_DNA"/>
</dbReference>
<dbReference type="AlphaFoldDB" id="A0A1G1XRF4"/>
<sequence>MCVVVLAIFGGITADIGWDILEDNEWFCDHIKMCRNRRIIAYIFLATVGVIPIWIFISLGMTLSVIISGYEIIRYGHASDCS</sequence>
<accession>A0A1G1XRF4</accession>
<name>A0A1G1XRF4_9BACT</name>
<keyword evidence="1" id="KW-0472">Membrane</keyword>
<evidence type="ECO:0000313" key="3">
    <source>
        <dbReference type="Proteomes" id="UP000176498"/>
    </source>
</evidence>
<organism evidence="2 3">
    <name type="scientific">Candidatus Buchananbacteria bacterium RBG_13_36_9</name>
    <dbReference type="NCBI Taxonomy" id="1797530"/>
    <lineage>
        <taxon>Bacteria</taxon>
        <taxon>Candidatus Buchananiibacteriota</taxon>
    </lineage>
</organism>
<evidence type="ECO:0000256" key="1">
    <source>
        <dbReference type="SAM" id="Phobius"/>
    </source>
</evidence>
<feature type="transmembrane region" description="Helical" evidence="1">
    <location>
        <begin position="39"/>
        <end position="67"/>
    </location>
</feature>
<keyword evidence="1" id="KW-1133">Transmembrane helix</keyword>
<evidence type="ECO:0000313" key="2">
    <source>
        <dbReference type="EMBL" id="OGY42180.1"/>
    </source>
</evidence>
<gene>
    <name evidence="2" type="ORF">A2Y82_00440</name>
</gene>
<keyword evidence="1" id="KW-0812">Transmembrane</keyword>
<reference evidence="2 3" key="1">
    <citation type="journal article" date="2016" name="Nat. Commun.">
        <title>Thousands of microbial genomes shed light on interconnected biogeochemical processes in an aquifer system.</title>
        <authorList>
            <person name="Anantharaman K."/>
            <person name="Brown C.T."/>
            <person name="Hug L.A."/>
            <person name="Sharon I."/>
            <person name="Castelle C.J."/>
            <person name="Probst A.J."/>
            <person name="Thomas B.C."/>
            <person name="Singh A."/>
            <person name="Wilkins M.J."/>
            <person name="Karaoz U."/>
            <person name="Brodie E.L."/>
            <person name="Williams K.H."/>
            <person name="Hubbard S.S."/>
            <person name="Banfield J.F."/>
        </authorList>
    </citation>
    <scope>NUCLEOTIDE SEQUENCE [LARGE SCALE GENOMIC DNA]</scope>
</reference>
<protein>
    <submittedName>
        <fullName evidence="2">Uncharacterized protein</fullName>
    </submittedName>
</protein>
<proteinExistence type="predicted"/>
<comment type="caution">
    <text evidence="2">The sequence shown here is derived from an EMBL/GenBank/DDBJ whole genome shotgun (WGS) entry which is preliminary data.</text>
</comment>